<dbReference type="InterPro" id="IPR035969">
    <property type="entry name" value="Rab-GAP_TBC_sf"/>
</dbReference>
<dbReference type="Gene3D" id="1.10.472.80">
    <property type="entry name" value="Ypt/Rab-GAP domain of gyp1p, domain 3"/>
    <property type="match status" value="1"/>
</dbReference>
<name>A0A8H4MXU9_9PEZI</name>
<sequence length="880" mass="98567">MNNGPGQPEPNTTARSPPFFHLPRRPSITPPARPQAPNQQTASPTSPTSPTSPRRPSSSRSSWFHASTRRPRTSPGPRPSPFKSRGSQAFPDELKRDSGFAPSTARPSHDGDQRVPRVPSLPTIVVHDEPQRPSTANNVSDLENASRCRSIQTDIPKGDFDDLAADKIAFSKRGTLLLNGKRMNEMMRDTKEQEDAKQKCDSPKDGAEDGKDGEIVEQRNDGPKDERKDNDGQNQDVLNPEPAPKAEQAQDDAITHSDVASTKERTPELAIPRPNPNPDAPRAVSLSAMTSEGRASTAVSARPASRSRSLAPRRNYPGSRVLSADETMLSKKVRSMYEYGDERAADWVVEPSIRVDGSIEEENQTEIPLDGDSLQITKSRQNGDTLRSASIVSRATSMISKEPHELAGGIEDWEDIDGCEVDRYGFIVPKKPEPTEQRESMVTFETPKLQRVATQLQLASEAPRRKRTMRRTGSVARSSRTNFSAQPKRLSSSRSLRPPESIYSTRSTASIRSNILRNAANRLPHNRSRRLVDEASDMLTLPPGLAAIAEERDGGRTVEMMKRKEWQREEKWRKMGKLVGQSPSGGGMLFEFDTKSPKLIERTWKGIPDRWRATAWHAFLSASAKKDSDSPSDEELVDAFYDLQEDDSAEDMQIDMDVPRTISHHIMFRRRYRGGQRLLFRVLHAFSLYLPDTGYVQGMAALAATLLCYYDEERAFVMLVRLWKLRGLERLYQSGFEGLMEALNDFEKYWLCGGEVAQKLEELGVHCTAYGTRWYLTLFNYSIPFPAQLRVWDVFMLLGDAATSCDPNNSFGADLDVLHATSAALIDATREILLDSDFENAMKTLTSWIPVKDEDLLMRVARAEWKQRKKRARANPTAAG</sequence>
<feature type="domain" description="Rab-GAP TBC" evidence="2">
    <location>
        <begin position="606"/>
        <end position="799"/>
    </location>
</feature>
<dbReference type="Proteomes" id="UP000572817">
    <property type="component" value="Unassembled WGS sequence"/>
</dbReference>
<feature type="compositionally biased region" description="Polar residues" evidence="1">
    <location>
        <begin position="475"/>
        <end position="485"/>
    </location>
</feature>
<feature type="compositionally biased region" description="Low complexity" evidence="1">
    <location>
        <begin position="43"/>
        <end position="62"/>
    </location>
</feature>
<dbReference type="SMART" id="SM00164">
    <property type="entry name" value="TBC"/>
    <property type="match status" value="1"/>
</dbReference>
<evidence type="ECO:0000313" key="4">
    <source>
        <dbReference type="Proteomes" id="UP000572817"/>
    </source>
</evidence>
<feature type="compositionally biased region" description="Basic and acidic residues" evidence="1">
    <location>
        <begin position="182"/>
        <end position="231"/>
    </location>
</feature>
<dbReference type="GO" id="GO:0005096">
    <property type="term" value="F:GTPase activator activity"/>
    <property type="evidence" value="ECO:0007669"/>
    <property type="project" value="TreeGrafter"/>
</dbReference>
<dbReference type="FunFam" id="1.10.472.80:FF:000055">
    <property type="entry name" value="TBC domain-containing protein C1778.09"/>
    <property type="match status" value="1"/>
</dbReference>
<gene>
    <name evidence="3" type="ORF">GTA08_BOTSDO10666</name>
</gene>
<proteinExistence type="predicted"/>
<feature type="region of interest" description="Disordered" evidence="1">
    <location>
        <begin position="1"/>
        <end position="158"/>
    </location>
</feature>
<evidence type="ECO:0000256" key="1">
    <source>
        <dbReference type="SAM" id="MobiDB-lite"/>
    </source>
</evidence>
<evidence type="ECO:0000313" key="3">
    <source>
        <dbReference type="EMBL" id="KAF4301480.1"/>
    </source>
</evidence>
<comment type="caution">
    <text evidence="3">The sequence shown here is derived from an EMBL/GenBank/DDBJ whole genome shotgun (WGS) entry which is preliminary data.</text>
</comment>
<dbReference type="PROSITE" id="PS50086">
    <property type="entry name" value="TBC_RABGAP"/>
    <property type="match status" value="1"/>
</dbReference>
<dbReference type="InterPro" id="IPR050302">
    <property type="entry name" value="Rab_GAP_TBC_domain"/>
</dbReference>
<keyword evidence="4" id="KW-1185">Reference proteome</keyword>
<dbReference type="PANTHER" id="PTHR47219:SF9">
    <property type="entry name" value="GTPASE ACTIVATING PROTEIN AND CENTROSOME-ASSOCIATED, ISOFORM B"/>
    <property type="match status" value="1"/>
</dbReference>
<evidence type="ECO:0000259" key="2">
    <source>
        <dbReference type="PROSITE" id="PS50086"/>
    </source>
</evidence>
<feature type="compositionally biased region" description="Polar residues" evidence="1">
    <location>
        <begin position="1"/>
        <end position="15"/>
    </location>
</feature>
<reference evidence="3" key="1">
    <citation type="submission" date="2020-04" db="EMBL/GenBank/DDBJ databases">
        <title>Genome Assembly and Annotation of Botryosphaeria dothidea sdau 11-99, a Latent Pathogen of Apple Fruit Ring Rot in China.</title>
        <authorList>
            <person name="Yu C."/>
            <person name="Diao Y."/>
            <person name="Lu Q."/>
            <person name="Zhao J."/>
            <person name="Cui S."/>
            <person name="Peng C."/>
            <person name="He B."/>
            <person name="Liu H."/>
        </authorList>
    </citation>
    <scope>NUCLEOTIDE SEQUENCE [LARGE SCALE GENOMIC DNA]</scope>
    <source>
        <strain evidence="3">Sdau11-99</strain>
    </source>
</reference>
<dbReference type="GO" id="GO:0031267">
    <property type="term" value="F:small GTPase binding"/>
    <property type="evidence" value="ECO:0007669"/>
    <property type="project" value="TreeGrafter"/>
</dbReference>
<dbReference type="FunFam" id="1.10.8.270:FF:000023">
    <property type="entry name" value="TBC domain-containing protein C1778.09"/>
    <property type="match status" value="1"/>
</dbReference>
<dbReference type="Gene3D" id="1.10.8.270">
    <property type="entry name" value="putative rabgap domain of human tbc1 domain family member 14 like domains"/>
    <property type="match status" value="1"/>
</dbReference>
<dbReference type="InterPro" id="IPR000195">
    <property type="entry name" value="Rab-GAP-TBC_dom"/>
</dbReference>
<feature type="compositionally biased region" description="Low complexity" evidence="1">
    <location>
        <begin position="294"/>
        <end position="314"/>
    </location>
</feature>
<dbReference type="OrthoDB" id="294251at2759"/>
<dbReference type="AlphaFoldDB" id="A0A8H4MXU9"/>
<dbReference type="PANTHER" id="PTHR47219">
    <property type="entry name" value="RAB GTPASE-ACTIVATING PROTEIN 1-LIKE"/>
    <property type="match status" value="1"/>
</dbReference>
<protein>
    <recommendedName>
        <fullName evidence="2">Rab-GAP TBC domain-containing protein</fullName>
    </recommendedName>
</protein>
<accession>A0A8H4MXU9</accession>
<dbReference type="EMBL" id="WWBZ02000082">
    <property type="protein sequence ID" value="KAF4301480.1"/>
    <property type="molecule type" value="Genomic_DNA"/>
</dbReference>
<organism evidence="3 4">
    <name type="scientific">Botryosphaeria dothidea</name>
    <dbReference type="NCBI Taxonomy" id="55169"/>
    <lineage>
        <taxon>Eukaryota</taxon>
        <taxon>Fungi</taxon>
        <taxon>Dikarya</taxon>
        <taxon>Ascomycota</taxon>
        <taxon>Pezizomycotina</taxon>
        <taxon>Dothideomycetes</taxon>
        <taxon>Dothideomycetes incertae sedis</taxon>
        <taxon>Botryosphaeriales</taxon>
        <taxon>Botryosphaeriaceae</taxon>
        <taxon>Botryosphaeria</taxon>
    </lineage>
</organism>
<feature type="region of interest" description="Disordered" evidence="1">
    <location>
        <begin position="180"/>
        <end position="319"/>
    </location>
</feature>
<dbReference type="Pfam" id="PF00566">
    <property type="entry name" value="RabGAP-TBC"/>
    <property type="match status" value="1"/>
</dbReference>
<dbReference type="SUPFAM" id="SSF47923">
    <property type="entry name" value="Ypt/Rab-GAP domain of gyp1p"/>
    <property type="match status" value="2"/>
</dbReference>
<feature type="compositionally biased region" description="Polar residues" evidence="1">
    <location>
        <begin position="132"/>
        <end position="153"/>
    </location>
</feature>
<feature type="region of interest" description="Disordered" evidence="1">
    <location>
        <begin position="458"/>
        <end position="504"/>
    </location>
</feature>